<proteinExistence type="predicted"/>
<evidence type="ECO:0000256" key="2">
    <source>
        <dbReference type="SAM" id="Phobius"/>
    </source>
</evidence>
<protein>
    <submittedName>
        <fullName evidence="4">Uncharacterized protein DUF3592</fullName>
    </submittedName>
</protein>
<accession>A0A2T0PW65</accession>
<dbReference type="Proteomes" id="UP000237846">
    <property type="component" value="Unassembled WGS sequence"/>
</dbReference>
<keyword evidence="2" id="KW-1133">Transmembrane helix</keyword>
<organism evidence="4 5">
    <name type="scientific">Allonocardiopsis opalescens</name>
    <dbReference type="NCBI Taxonomy" id="1144618"/>
    <lineage>
        <taxon>Bacteria</taxon>
        <taxon>Bacillati</taxon>
        <taxon>Actinomycetota</taxon>
        <taxon>Actinomycetes</taxon>
        <taxon>Streptosporangiales</taxon>
        <taxon>Allonocardiopsis</taxon>
    </lineage>
</organism>
<dbReference type="RefSeq" id="WP_170141136.1">
    <property type="nucleotide sequence ID" value="NZ_PVZC01000009.1"/>
</dbReference>
<dbReference type="AlphaFoldDB" id="A0A2T0PW65"/>
<comment type="caution">
    <text evidence="4">The sequence shown here is derived from an EMBL/GenBank/DDBJ whole genome shotgun (WGS) entry which is preliminary data.</text>
</comment>
<feature type="domain" description="DUF3592" evidence="3">
    <location>
        <begin position="48"/>
        <end position="115"/>
    </location>
</feature>
<keyword evidence="5" id="KW-1185">Reference proteome</keyword>
<sequence length="185" mass="19206">MMNARARRVPMVIGTVSAGVAAAILLVMGVIFTAVGGIDYTSYTGRAEAVVVEVITERNTVGSGSDRRSRVDTDTYVGYTAEGQEFGRVLLNGLNPDSYAEGQSLTVAYDPANPGSPVTVASTEPGAMDTFRWVGIALLVAGGVVAVVAVVLIVKLVSGRRARPSGPAPGPYGYQPQGYPPPPHN</sequence>
<keyword evidence="2" id="KW-0812">Transmembrane</keyword>
<feature type="transmembrane region" description="Helical" evidence="2">
    <location>
        <begin position="12"/>
        <end position="35"/>
    </location>
</feature>
<keyword evidence="2" id="KW-0472">Membrane</keyword>
<feature type="transmembrane region" description="Helical" evidence="2">
    <location>
        <begin position="133"/>
        <end position="154"/>
    </location>
</feature>
<name>A0A2T0PW65_9ACTN</name>
<evidence type="ECO:0000313" key="5">
    <source>
        <dbReference type="Proteomes" id="UP000237846"/>
    </source>
</evidence>
<evidence type="ECO:0000259" key="3">
    <source>
        <dbReference type="Pfam" id="PF12158"/>
    </source>
</evidence>
<evidence type="ECO:0000313" key="4">
    <source>
        <dbReference type="EMBL" id="PRX95771.1"/>
    </source>
</evidence>
<dbReference type="Pfam" id="PF12158">
    <property type="entry name" value="DUF3592"/>
    <property type="match status" value="1"/>
</dbReference>
<evidence type="ECO:0000256" key="1">
    <source>
        <dbReference type="SAM" id="MobiDB-lite"/>
    </source>
</evidence>
<reference evidence="4 5" key="1">
    <citation type="submission" date="2018-03" db="EMBL/GenBank/DDBJ databases">
        <title>Genomic Encyclopedia of Archaeal and Bacterial Type Strains, Phase II (KMG-II): from individual species to whole genera.</title>
        <authorList>
            <person name="Goeker M."/>
        </authorList>
    </citation>
    <scope>NUCLEOTIDE SEQUENCE [LARGE SCALE GENOMIC DNA]</scope>
    <source>
        <strain evidence="4 5">DSM 45601</strain>
    </source>
</reference>
<feature type="region of interest" description="Disordered" evidence="1">
    <location>
        <begin position="162"/>
        <end position="185"/>
    </location>
</feature>
<dbReference type="InterPro" id="IPR021994">
    <property type="entry name" value="DUF3592"/>
</dbReference>
<gene>
    <name evidence="4" type="ORF">CLV72_109385</name>
</gene>
<dbReference type="EMBL" id="PVZC01000009">
    <property type="protein sequence ID" value="PRX95771.1"/>
    <property type="molecule type" value="Genomic_DNA"/>
</dbReference>